<protein>
    <submittedName>
        <fullName evidence="2">Uncharacterized protein</fullName>
    </submittedName>
</protein>
<organism evidence="2 3">
    <name type="scientific">Elasticomyces elasticus</name>
    <dbReference type="NCBI Taxonomy" id="574655"/>
    <lineage>
        <taxon>Eukaryota</taxon>
        <taxon>Fungi</taxon>
        <taxon>Dikarya</taxon>
        <taxon>Ascomycota</taxon>
        <taxon>Pezizomycotina</taxon>
        <taxon>Dothideomycetes</taxon>
        <taxon>Dothideomycetidae</taxon>
        <taxon>Mycosphaerellales</taxon>
        <taxon>Teratosphaeriaceae</taxon>
        <taxon>Elasticomyces</taxon>
    </lineage>
</organism>
<evidence type="ECO:0000313" key="3">
    <source>
        <dbReference type="Proteomes" id="UP001310594"/>
    </source>
</evidence>
<reference evidence="2" key="1">
    <citation type="submission" date="2023-08" db="EMBL/GenBank/DDBJ databases">
        <title>Black Yeasts Isolated from many extreme environments.</title>
        <authorList>
            <person name="Coleine C."/>
            <person name="Stajich J.E."/>
            <person name="Selbmann L."/>
        </authorList>
    </citation>
    <scope>NUCLEOTIDE SEQUENCE</scope>
    <source>
        <strain evidence="2">CCFEE 5810</strain>
    </source>
</reference>
<evidence type="ECO:0000313" key="2">
    <source>
        <dbReference type="EMBL" id="KAK5694873.1"/>
    </source>
</evidence>
<proteinExistence type="predicted"/>
<evidence type="ECO:0000256" key="1">
    <source>
        <dbReference type="SAM" id="SignalP"/>
    </source>
</evidence>
<keyword evidence="1" id="KW-0732">Signal</keyword>
<dbReference type="AlphaFoldDB" id="A0AAN7VWQ4"/>
<accession>A0AAN7VWQ4</accession>
<feature type="signal peptide" evidence="1">
    <location>
        <begin position="1"/>
        <end position="17"/>
    </location>
</feature>
<name>A0AAN7VWQ4_9PEZI</name>
<gene>
    <name evidence="2" type="ORF">LTR97_009464</name>
</gene>
<dbReference type="EMBL" id="JAVRQU010000015">
    <property type="protein sequence ID" value="KAK5694873.1"/>
    <property type="molecule type" value="Genomic_DNA"/>
</dbReference>
<dbReference type="Proteomes" id="UP001310594">
    <property type="component" value="Unassembled WGS sequence"/>
</dbReference>
<feature type="chain" id="PRO_5042988569" evidence="1">
    <location>
        <begin position="18"/>
        <end position="432"/>
    </location>
</feature>
<comment type="caution">
    <text evidence="2">The sequence shown here is derived from an EMBL/GenBank/DDBJ whole genome shotgun (WGS) entry which is preliminary data.</text>
</comment>
<sequence>MRTTILILPTLLAFVGAAPQNHGQTGAASLINLGVGAVVDVGAFTCEPKEQLACAATDLTPRNWVSNRIDDIVFCRMVPSMDGPAIKGPNQPHAYISFEANGLRSDEFDCSDFNHPERCSLDIQSTSTPCDFFQSAGSFAQDGFIAQSFINIYFSLRNMYFAVQEARDELINEGFVDDMVKNLGRVKTPIPRSVLFKLVNLSLVFLPNPASLGAAADITAARAVAKTFKAIDKTLVKGGLSDAEAQESSERQQPVILRSALTTMASSLQDALQEQLRTIFSIEHAVDDGFYEDLLRDGVHLSPVISQDDYKKATKQNMRSYLIAQFLANAGAIFAQDGICSGPDLFEASKGKICLHFGYSEGAGVPATGVTIDHAVNSGALVGYGLSLETIGHNAFECKESGRDMNNVDFVGFLESATSTGLPDCLFGIPVV</sequence>